<protein>
    <recommendedName>
        <fullName evidence="4">Component of SufBCD complex</fullName>
    </recommendedName>
</protein>
<keyword evidence="3" id="KW-1185">Reference proteome</keyword>
<evidence type="ECO:0000313" key="3">
    <source>
        <dbReference type="Proteomes" id="UP000199340"/>
    </source>
</evidence>
<evidence type="ECO:0000313" key="2">
    <source>
        <dbReference type="EMBL" id="SDH94866.1"/>
    </source>
</evidence>
<evidence type="ECO:0000256" key="1">
    <source>
        <dbReference type="SAM" id="Phobius"/>
    </source>
</evidence>
<proteinExistence type="predicted"/>
<sequence length="200" mass="22285">MDWFENLTALIDLRSFSSVWYWIALAVLWSTASHWVLGIPFDMVSRAGSRGGQAEADLEDMARVMTNRLLGISRIAGLWLLGLTCFFLTSLALIGFLYGIQMAQAVFLMAFPMAIVGVLSLNTARLIQLRRAHGPELRKILWRHRIMVQVVGMIAIFITAMWGMYQNLKAGMGNHFGPMGAIEQQVDDDPNNGWGRPGGV</sequence>
<dbReference type="Proteomes" id="UP000199340">
    <property type="component" value="Unassembled WGS sequence"/>
</dbReference>
<keyword evidence="1" id="KW-0472">Membrane</keyword>
<accession>A0A1G8GKL4</accession>
<feature type="transmembrane region" description="Helical" evidence="1">
    <location>
        <begin position="146"/>
        <end position="165"/>
    </location>
</feature>
<evidence type="ECO:0008006" key="4">
    <source>
        <dbReference type="Google" id="ProtNLM"/>
    </source>
</evidence>
<keyword evidence="1" id="KW-1133">Transmembrane helix</keyword>
<keyword evidence="1" id="KW-0812">Transmembrane</keyword>
<feature type="transmembrane region" description="Helical" evidence="1">
    <location>
        <begin position="20"/>
        <end position="41"/>
    </location>
</feature>
<gene>
    <name evidence="2" type="ORF">SAMN05421850_101129</name>
</gene>
<dbReference type="AlphaFoldDB" id="A0A1G8GKL4"/>
<name>A0A1G8GKL4_9RHOB</name>
<organism evidence="2 3">
    <name type="scientific">Lutimaribacter saemankumensis</name>
    <dbReference type="NCBI Taxonomy" id="490829"/>
    <lineage>
        <taxon>Bacteria</taxon>
        <taxon>Pseudomonadati</taxon>
        <taxon>Pseudomonadota</taxon>
        <taxon>Alphaproteobacteria</taxon>
        <taxon>Rhodobacterales</taxon>
        <taxon>Roseobacteraceae</taxon>
        <taxon>Lutimaribacter</taxon>
    </lineage>
</organism>
<feature type="transmembrane region" description="Helical" evidence="1">
    <location>
        <begin position="106"/>
        <end position="125"/>
    </location>
</feature>
<dbReference type="EMBL" id="FNEB01000001">
    <property type="protein sequence ID" value="SDH94866.1"/>
    <property type="molecule type" value="Genomic_DNA"/>
</dbReference>
<dbReference type="STRING" id="490829.SAMN05421850_101129"/>
<feature type="transmembrane region" description="Helical" evidence="1">
    <location>
        <begin position="78"/>
        <end position="100"/>
    </location>
</feature>
<reference evidence="2 3" key="1">
    <citation type="submission" date="2016-10" db="EMBL/GenBank/DDBJ databases">
        <authorList>
            <person name="de Groot N.N."/>
        </authorList>
    </citation>
    <scope>NUCLEOTIDE SEQUENCE [LARGE SCALE GENOMIC DNA]</scope>
    <source>
        <strain evidence="2 3">DSM 28010</strain>
    </source>
</reference>
<dbReference type="RefSeq" id="WP_245723243.1">
    <property type="nucleotide sequence ID" value="NZ_FNEB01000001.1"/>
</dbReference>